<dbReference type="KEGG" id="fcy:FRACYDRAFT_261116"/>
<evidence type="ECO:0000256" key="1">
    <source>
        <dbReference type="SAM" id="Phobius"/>
    </source>
</evidence>
<reference evidence="2 3" key="1">
    <citation type="submission" date="2016-09" db="EMBL/GenBank/DDBJ databases">
        <title>Extensive genetic diversity and differential bi-allelic expression allows diatom success in the polar Southern Ocean.</title>
        <authorList>
            <consortium name="DOE Joint Genome Institute"/>
            <person name="Mock T."/>
            <person name="Otillar R.P."/>
            <person name="Strauss J."/>
            <person name="Dupont C."/>
            <person name="Frickenhaus S."/>
            <person name="Maumus F."/>
            <person name="Mcmullan M."/>
            <person name="Sanges R."/>
            <person name="Schmutz J."/>
            <person name="Toseland A."/>
            <person name="Valas R."/>
            <person name="Veluchamy A."/>
            <person name="Ward B.J."/>
            <person name="Allen A."/>
            <person name="Barry K."/>
            <person name="Falciatore A."/>
            <person name="Ferrante M."/>
            <person name="Fortunato A.E."/>
            <person name="Gloeckner G."/>
            <person name="Gruber A."/>
            <person name="Hipkin R."/>
            <person name="Janech M."/>
            <person name="Kroth P."/>
            <person name="Leese F."/>
            <person name="Lindquist E."/>
            <person name="Lyon B.R."/>
            <person name="Martin J."/>
            <person name="Mayer C."/>
            <person name="Parker M."/>
            <person name="Quesneville H."/>
            <person name="Raymond J."/>
            <person name="Uhlig C."/>
            <person name="Valentin K.U."/>
            <person name="Worden A.Z."/>
            <person name="Armbrust E.V."/>
            <person name="Bowler C."/>
            <person name="Green B."/>
            <person name="Moulton V."/>
            <person name="Van Oosterhout C."/>
            <person name="Grigoriev I."/>
        </authorList>
    </citation>
    <scope>NUCLEOTIDE SEQUENCE [LARGE SCALE GENOMIC DNA]</scope>
    <source>
        <strain evidence="2 3">CCMP1102</strain>
    </source>
</reference>
<feature type="transmembrane region" description="Helical" evidence="1">
    <location>
        <begin position="240"/>
        <end position="261"/>
    </location>
</feature>
<keyword evidence="1" id="KW-1133">Transmembrane helix</keyword>
<dbReference type="AlphaFoldDB" id="A0A1E7FDD1"/>
<evidence type="ECO:0000313" key="2">
    <source>
        <dbReference type="EMBL" id="OEU16154.1"/>
    </source>
</evidence>
<sequence>METTATTTTTTTTTTMMNNKRMTLSDARTELERRGFSVIVEDESKHKQTSSANPIGTNPAAAAGLLLVGVQSRWRWDLLAKVDVMVFVHQVNDGDYLTLDRLEADLEEVPSRVQDHFVEGFPPHGFSRGTMILVVYLTDQHNIDPAVVTRLVATPKEEWCTTTFLAAQDGQGRSYFMEGDTPLWGKVLFAELRYWAGLVTGRPTSSDHPPSTPFLKYLIAYLVIFLLIACFTMPKIIVPMLIVLFAVFFTVMGVAATIQWYRVRRRRSANEALITC</sequence>
<accession>A0A1E7FDD1</accession>
<dbReference type="OrthoDB" id="53302at2759"/>
<keyword evidence="1" id="KW-0812">Transmembrane</keyword>
<evidence type="ECO:0000313" key="3">
    <source>
        <dbReference type="Proteomes" id="UP000095751"/>
    </source>
</evidence>
<feature type="transmembrane region" description="Helical" evidence="1">
    <location>
        <begin position="214"/>
        <end position="234"/>
    </location>
</feature>
<gene>
    <name evidence="2" type="ORF">FRACYDRAFT_261116</name>
</gene>
<name>A0A1E7FDD1_9STRA</name>
<protein>
    <submittedName>
        <fullName evidence="2">Uncharacterized protein</fullName>
    </submittedName>
</protein>
<dbReference type="InParanoid" id="A0A1E7FDD1"/>
<dbReference type="Proteomes" id="UP000095751">
    <property type="component" value="Unassembled WGS sequence"/>
</dbReference>
<keyword evidence="1" id="KW-0472">Membrane</keyword>
<keyword evidence="3" id="KW-1185">Reference proteome</keyword>
<proteinExistence type="predicted"/>
<organism evidence="2 3">
    <name type="scientific">Fragilariopsis cylindrus CCMP1102</name>
    <dbReference type="NCBI Taxonomy" id="635003"/>
    <lineage>
        <taxon>Eukaryota</taxon>
        <taxon>Sar</taxon>
        <taxon>Stramenopiles</taxon>
        <taxon>Ochrophyta</taxon>
        <taxon>Bacillariophyta</taxon>
        <taxon>Bacillariophyceae</taxon>
        <taxon>Bacillariophycidae</taxon>
        <taxon>Bacillariales</taxon>
        <taxon>Bacillariaceae</taxon>
        <taxon>Fragilariopsis</taxon>
    </lineage>
</organism>
<dbReference type="EMBL" id="KV784358">
    <property type="protein sequence ID" value="OEU16154.1"/>
    <property type="molecule type" value="Genomic_DNA"/>
</dbReference>